<protein>
    <recommendedName>
        <fullName evidence="3">Bacterial mobilisation domain-containing protein</fullName>
    </recommendedName>
</protein>
<dbReference type="InterPro" id="IPR053842">
    <property type="entry name" value="NikA-like"/>
</dbReference>
<dbReference type="RefSeq" id="WP_184021940.1">
    <property type="nucleotide sequence ID" value="NZ_JACHFD010000032.1"/>
</dbReference>
<proteinExistence type="predicted"/>
<evidence type="ECO:0000313" key="2">
    <source>
        <dbReference type="Proteomes" id="UP000557717"/>
    </source>
</evidence>
<comment type="caution">
    <text evidence="1">The sequence shown here is derived from an EMBL/GenBank/DDBJ whole genome shotgun (WGS) entry which is preliminary data.</text>
</comment>
<dbReference type="Pfam" id="PF21983">
    <property type="entry name" value="NikA-like"/>
    <property type="match status" value="1"/>
</dbReference>
<evidence type="ECO:0000313" key="1">
    <source>
        <dbReference type="EMBL" id="MBB5353695.1"/>
    </source>
</evidence>
<sequence length="113" mass="13209">MARPRSYEHLKRRRVISFRTTVSEFARLSFNAQVADCPVHQWVRDRVIDEIRQPEITISSHVNPALIHELHYVGNNLNQLVKNAHIFGRVSPKVEELCSRVDRLIERALKEIS</sequence>
<accession>A0A840V6P5</accession>
<name>A0A840V6P5_9BACT</name>
<organism evidence="1 2">
    <name type="scientific">Haloferula luteola</name>
    <dbReference type="NCBI Taxonomy" id="595692"/>
    <lineage>
        <taxon>Bacteria</taxon>
        <taxon>Pseudomonadati</taxon>
        <taxon>Verrucomicrobiota</taxon>
        <taxon>Verrucomicrobiia</taxon>
        <taxon>Verrucomicrobiales</taxon>
        <taxon>Verrucomicrobiaceae</taxon>
        <taxon>Haloferula</taxon>
    </lineage>
</organism>
<dbReference type="EMBL" id="JACHFD010000032">
    <property type="protein sequence ID" value="MBB5353695.1"/>
    <property type="molecule type" value="Genomic_DNA"/>
</dbReference>
<dbReference type="AlphaFoldDB" id="A0A840V6P5"/>
<gene>
    <name evidence="1" type="ORF">HNR46_003956</name>
</gene>
<keyword evidence="2" id="KW-1185">Reference proteome</keyword>
<reference evidence="1 2" key="1">
    <citation type="submission" date="2020-08" db="EMBL/GenBank/DDBJ databases">
        <title>Genomic Encyclopedia of Type Strains, Phase IV (KMG-IV): sequencing the most valuable type-strain genomes for metagenomic binning, comparative biology and taxonomic classification.</title>
        <authorList>
            <person name="Goeker M."/>
        </authorList>
    </citation>
    <scope>NUCLEOTIDE SEQUENCE [LARGE SCALE GENOMIC DNA]</scope>
    <source>
        <strain evidence="1 2">YC6886</strain>
    </source>
</reference>
<evidence type="ECO:0008006" key="3">
    <source>
        <dbReference type="Google" id="ProtNLM"/>
    </source>
</evidence>
<dbReference type="Proteomes" id="UP000557717">
    <property type="component" value="Unassembled WGS sequence"/>
</dbReference>